<gene>
    <name evidence="1" type="ORF">JYB87_14965</name>
</gene>
<evidence type="ECO:0000313" key="1">
    <source>
        <dbReference type="EMBL" id="QSX33024.1"/>
    </source>
</evidence>
<evidence type="ECO:0000313" key="2">
    <source>
        <dbReference type="Proteomes" id="UP000662770"/>
    </source>
</evidence>
<dbReference type="EMBL" id="CP071503">
    <property type="protein sequence ID" value="QSX33024.1"/>
    <property type="molecule type" value="Genomic_DNA"/>
</dbReference>
<reference evidence="1 2" key="1">
    <citation type="submission" date="2021-03" db="EMBL/GenBank/DDBJ databases">
        <title>Novel species identification of genus Shewanella.</title>
        <authorList>
            <person name="Liu G."/>
            <person name="Zhang Q."/>
        </authorList>
    </citation>
    <scope>NUCLEOTIDE SEQUENCE [LARGE SCALE GENOMIC DNA]</scope>
    <source>
        <strain evidence="1 2">FJAT-51800</strain>
    </source>
</reference>
<dbReference type="Proteomes" id="UP000662770">
    <property type="component" value="Chromosome"/>
</dbReference>
<sequence length="64" mass="6630">MSTPVALQPAQLKLDVGVRVAQLAKEQTQAQGEIIMNLISAAAPTQTVAPAPEGNLGNNIDVHV</sequence>
<accession>A0ABX7QNS7</accession>
<proteinExistence type="predicted"/>
<name>A0ABX7QNS7_9GAMM</name>
<organism evidence="1 2">
    <name type="scientific">Shewanella avicenniae</name>
    <dbReference type="NCBI Taxonomy" id="2814294"/>
    <lineage>
        <taxon>Bacteria</taxon>
        <taxon>Pseudomonadati</taxon>
        <taxon>Pseudomonadota</taxon>
        <taxon>Gammaproteobacteria</taxon>
        <taxon>Alteromonadales</taxon>
        <taxon>Shewanellaceae</taxon>
        <taxon>Shewanella</taxon>
    </lineage>
</organism>
<protein>
    <submittedName>
        <fullName evidence="1">Motility protein</fullName>
    </submittedName>
</protein>
<keyword evidence="2" id="KW-1185">Reference proteome</keyword>
<dbReference type="RefSeq" id="WP_207354260.1">
    <property type="nucleotide sequence ID" value="NZ_CP071503.1"/>
</dbReference>